<dbReference type="AlphaFoldDB" id="A0AAV5N030"/>
<evidence type="ECO:0000313" key="3">
    <source>
        <dbReference type="Proteomes" id="UP001058124"/>
    </source>
</evidence>
<dbReference type="Proteomes" id="UP001058124">
    <property type="component" value="Unassembled WGS sequence"/>
</dbReference>
<evidence type="ECO:0008006" key="4">
    <source>
        <dbReference type="Google" id="ProtNLM"/>
    </source>
</evidence>
<name>A0AAV5N030_9GAMM</name>
<feature type="region of interest" description="Disordered" evidence="1">
    <location>
        <begin position="46"/>
        <end position="67"/>
    </location>
</feature>
<evidence type="ECO:0000313" key="2">
    <source>
        <dbReference type="EMBL" id="GKX55072.1"/>
    </source>
</evidence>
<dbReference type="RefSeq" id="WP_027274019.1">
    <property type="nucleotide sequence ID" value="NZ_BRLH01000002.1"/>
</dbReference>
<accession>A0AAV5N030</accession>
<sequence length="67" mass="7601">MKWMLCAVVLPLVGCGTYQSGCDVREPLPIYKRDADTGEYRRDRRMERVREQGMRDGSTDGGAMGCR</sequence>
<evidence type="ECO:0000256" key="1">
    <source>
        <dbReference type="SAM" id="MobiDB-lite"/>
    </source>
</evidence>
<feature type="compositionally biased region" description="Basic and acidic residues" evidence="1">
    <location>
        <begin position="46"/>
        <end position="58"/>
    </location>
</feature>
<organism evidence="2 3">
    <name type="scientific">Leminorella grimontii</name>
    <dbReference type="NCBI Taxonomy" id="82981"/>
    <lineage>
        <taxon>Bacteria</taxon>
        <taxon>Pseudomonadati</taxon>
        <taxon>Pseudomonadota</taxon>
        <taxon>Gammaproteobacteria</taxon>
        <taxon>Enterobacterales</taxon>
        <taxon>Budviciaceae</taxon>
        <taxon>Leminorella</taxon>
    </lineage>
</organism>
<gene>
    <name evidence="2" type="ORF">SOASR030_11840</name>
</gene>
<protein>
    <recommendedName>
        <fullName evidence="4">Lipoprotein</fullName>
    </recommendedName>
</protein>
<keyword evidence="3" id="KW-1185">Reference proteome</keyword>
<dbReference type="EMBL" id="BRLH01000002">
    <property type="protein sequence ID" value="GKX55072.1"/>
    <property type="molecule type" value="Genomic_DNA"/>
</dbReference>
<comment type="caution">
    <text evidence="2">The sequence shown here is derived from an EMBL/GenBank/DDBJ whole genome shotgun (WGS) entry which is preliminary data.</text>
</comment>
<reference evidence="2" key="1">
    <citation type="submission" date="2022-06" db="EMBL/GenBank/DDBJ databases">
        <title>Draft genome sequences of Leminorella grimontii str. JCM5902.</title>
        <authorList>
            <person name="Wakabayashi Y."/>
            <person name="Kojima K."/>
        </authorList>
    </citation>
    <scope>NUCLEOTIDE SEQUENCE</scope>
    <source>
        <strain evidence="2">JCM 5902</strain>
    </source>
</reference>
<proteinExistence type="predicted"/>